<evidence type="ECO:0000313" key="1">
    <source>
        <dbReference type="Proteomes" id="UP000887579"/>
    </source>
</evidence>
<reference evidence="2" key="1">
    <citation type="submission" date="2022-11" db="UniProtKB">
        <authorList>
            <consortium name="WormBaseParasite"/>
        </authorList>
    </citation>
    <scope>IDENTIFICATION</scope>
</reference>
<name>A0AC34GYI1_9BILA</name>
<evidence type="ECO:0000313" key="2">
    <source>
        <dbReference type="WBParaSite" id="ES5_v2.g9582.t1"/>
    </source>
</evidence>
<accession>A0AC34GYI1</accession>
<dbReference type="Proteomes" id="UP000887579">
    <property type="component" value="Unplaced"/>
</dbReference>
<sequence>MGLLRNGTPYSTAIATYVNSLIFVTNCWALVATLTNRYLLAFPTNFTKWFQMKYGIWMIILILAFLYIGLTILVCTFTNPDIDDMHKSAIEYDPCLQNYFHEPAFAFLKFSDMFIPFLCAFIITLTGTTMATFSGIFFIYLVLTNKSSTVTKLHRSLIISAIVQLSITLGFLGIPATVGMAIFCFQILNMQNIVVVIECLFATHCILESVATLYFVSPYRNGVKDILAKIYGKQEKLKIVEISASVSMTVTKRNVNVSRIR</sequence>
<organism evidence="1 2">
    <name type="scientific">Panagrolaimus sp. ES5</name>
    <dbReference type="NCBI Taxonomy" id="591445"/>
    <lineage>
        <taxon>Eukaryota</taxon>
        <taxon>Metazoa</taxon>
        <taxon>Ecdysozoa</taxon>
        <taxon>Nematoda</taxon>
        <taxon>Chromadorea</taxon>
        <taxon>Rhabditida</taxon>
        <taxon>Tylenchina</taxon>
        <taxon>Panagrolaimomorpha</taxon>
        <taxon>Panagrolaimoidea</taxon>
        <taxon>Panagrolaimidae</taxon>
        <taxon>Panagrolaimus</taxon>
    </lineage>
</organism>
<protein>
    <submittedName>
        <fullName evidence="2">Uncharacterized protein</fullName>
    </submittedName>
</protein>
<proteinExistence type="predicted"/>
<dbReference type="WBParaSite" id="ES5_v2.g9582.t1">
    <property type="protein sequence ID" value="ES5_v2.g9582.t1"/>
    <property type="gene ID" value="ES5_v2.g9582"/>
</dbReference>